<dbReference type="PANTHER" id="PTHR47128:SF2">
    <property type="entry name" value="PROTEIN HIGH CHLOROPHYLL FLUORESCENCE PHENOTYPE 244, CHLOROPLASTIC"/>
    <property type="match status" value="1"/>
</dbReference>
<dbReference type="EMBL" id="LT622871">
    <property type="protein sequence ID" value="SCW22969.1"/>
    <property type="molecule type" value="Genomic_DNA"/>
</dbReference>
<dbReference type="InterPro" id="IPR008030">
    <property type="entry name" value="NmrA-like"/>
</dbReference>
<reference evidence="6" key="2">
    <citation type="submission" date="2016-10" db="EMBL/GenBank/DDBJ databases">
        <authorList>
            <person name="de Groot N.N."/>
        </authorList>
    </citation>
    <scope>NUCLEOTIDE SEQUENCE</scope>
    <source>
        <strain evidence="6">H.1444</strain>
    </source>
</reference>
<accession>A0A1G4NWU6</accession>
<dbReference type="GO" id="GO:0015979">
    <property type="term" value="P:photosynthesis"/>
    <property type="evidence" value="ECO:0007669"/>
    <property type="project" value="UniProtKB-KW"/>
</dbReference>
<protein>
    <recommendedName>
        <fullName evidence="5">NmrA-like domain-containing protein</fullName>
    </recommendedName>
</protein>
<dbReference type="PANTHER" id="PTHR47128">
    <property type="match status" value="1"/>
</dbReference>
<evidence type="ECO:0000256" key="3">
    <source>
        <dbReference type="ARBA" id="ARBA00022640"/>
    </source>
</evidence>
<dbReference type="InterPro" id="IPR044256">
    <property type="entry name" value="HCF244-like"/>
</dbReference>
<evidence type="ECO:0000259" key="5">
    <source>
        <dbReference type="Pfam" id="PF05368"/>
    </source>
</evidence>
<dbReference type="InterPro" id="IPR036291">
    <property type="entry name" value="NAD(P)-bd_dom_sf"/>
</dbReference>
<dbReference type="SUPFAM" id="SSF51735">
    <property type="entry name" value="NAD(P)-binding Rossmann-fold domains"/>
    <property type="match status" value="1"/>
</dbReference>
<feature type="domain" description="NmrA-like" evidence="5">
    <location>
        <begin position="2"/>
        <end position="236"/>
    </location>
</feature>
<geneLocation type="chloroplast" evidence="6"/>
<reference evidence="6" key="1">
    <citation type="submission" date="2016-10" db="EMBL/GenBank/DDBJ databases">
        <title>Chloroplast genomes as a tool to resolve red algal phylogenies: a case study in the Nemaliales.</title>
        <authorList>
            <person name="Costa J.F."/>
            <person name="Lin S.M."/>
            <person name="Macaya E.C."/>
            <person name="Fernandez-Garcia C."/>
            <person name="Verbruggen H."/>
        </authorList>
    </citation>
    <scope>NUCLEOTIDE SEQUENCE</scope>
    <source>
        <strain evidence="6">H.1444</strain>
    </source>
</reference>
<name>A0A1G4NWU6_9FLOR</name>
<sequence>MTLLVVGPTGTLGRQIVRRALDEGFNVKCMVRSFRKAAFLKEWGATLVYGDLKIPETIPRAIHGITAIIDASTARPYDPYKTSVVDLNGKLALIRSAEEARVSRFIFFSIINAEKYSEIPLINLKLQLERRLKESSIPYTVFSLCGFFQGIISQYALPILDQQSIWVSSDSTSIAYTDTQDIAKISVRSLSIPDFENKQFPIVGLKAWKSFEIIELCEKLSGQRSNISRIPLILLQLTRDFTKLFEWTKNISERLAFAEVLARGDNFSDSMDTVCTISKIDSREISSLEDYLQEYFLRVMKKLKTLNYEVDSSKQDTSF</sequence>
<keyword evidence="6" id="KW-0150">Chloroplast</keyword>
<proteinExistence type="predicted"/>
<dbReference type="CDD" id="cd05243">
    <property type="entry name" value="SDR_a5"/>
    <property type="match status" value="1"/>
</dbReference>
<evidence type="ECO:0000256" key="2">
    <source>
        <dbReference type="ARBA" id="ARBA00022531"/>
    </source>
</evidence>
<comment type="subcellular location">
    <subcellularLocation>
        <location evidence="1">Plastid</location>
    </subcellularLocation>
</comment>
<evidence type="ECO:0000256" key="4">
    <source>
        <dbReference type="ARBA" id="ARBA00023276"/>
    </source>
</evidence>
<dbReference type="GO" id="GO:0009536">
    <property type="term" value="C:plastid"/>
    <property type="evidence" value="ECO:0007669"/>
    <property type="project" value="UniProtKB-SubCell"/>
</dbReference>
<keyword evidence="4" id="KW-0604">Photosystem II</keyword>
<evidence type="ECO:0000313" key="6">
    <source>
        <dbReference type="EMBL" id="SCW22969.1"/>
    </source>
</evidence>
<dbReference type="Gene3D" id="3.40.50.720">
    <property type="entry name" value="NAD(P)-binding Rossmann-like Domain"/>
    <property type="match status" value="1"/>
</dbReference>
<gene>
    <name evidence="6" type="primary">ycf39</name>
    <name evidence="6" type="ORF">H1444_105</name>
</gene>
<evidence type="ECO:0000256" key="1">
    <source>
        <dbReference type="ARBA" id="ARBA00004474"/>
    </source>
</evidence>
<dbReference type="GO" id="GO:0009523">
    <property type="term" value="C:photosystem II"/>
    <property type="evidence" value="ECO:0007669"/>
    <property type="project" value="UniProtKB-KW"/>
</dbReference>
<keyword evidence="3 6" id="KW-0934">Plastid</keyword>
<keyword evidence="2" id="KW-0602">Photosynthesis</keyword>
<dbReference type="AlphaFoldDB" id="A0A1G4NWU6"/>
<organism evidence="6">
    <name type="scientific">Nemalion sp. H.1444</name>
    <dbReference type="NCBI Taxonomy" id="1907586"/>
    <lineage>
        <taxon>Eukaryota</taxon>
        <taxon>Rhodophyta</taxon>
        <taxon>Florideophyceae</taxon>
        <taxon>Nemaliophycidae</taxon>
        <taxon>Nemaliales</taxon>
        <taxon>Nemaliaceae</taxon>
        <taxon>Nemalion</taxon>
    </lineage>
</organism>
<dbReference type="Pfam" id="PF05368">
    <property type="entry name" value="NmrA"/>
    <property type="match status" value="1"/>
</dbReference>